<reference evidence="2 3" key="1">
    <citation type="submission" date="2019-02" db="EMBL/GenBank/DDBJ databases">
        <title>Deep-cultivation of Planctomycetes and their phenomic and genomic characterization uncovers novel biology.</title>
        <authorList>
            <person name="Wiegand S."/>
            <person name="Jogler M."/>
            <person name="Boedeker C."/>
            <person name="Pinto D."/>
            <person name="Vollmers J."/>
            <person name="Rivas-Marin E."/>
            <person name="Kohn T."/>
            <person name="Peeters S.H."/>
            <person name="Heuer A."/>
            <person name="Rast P."/>
            <person name="Oberbeckmann S."/>
            <person name="Bunk B."/>
            <person name="Jeske O."/>
            <person name="Meyerdierks A."/>
            <person name="Storesund J.E."/>
            <person name="Kallscheuer N."/>
            <person name="Luecker S."/>
            <person name="Lage O.M."/>
            <person name="Pohl T."/>
            <person name="Merkel B.J."/>
            <person name="Hornburger P."/>
            <person name="Mueller R.-W."/>
            <person name="Bruemmer F."/>
            <person name="Labrenz M."/>
            <person name="Spormann A.M."/>
            <person name="Op den Camp H."/>
            <person name="Overmann J."/>
            <person name="Amann R."/>
            <person name="Jetten M.S.M."/>
            <person name="Mascher T."/>
            <person name="Medema M.H."/>
            <person name="Devos D.P."/>
            <person name="Kaster A.-K."/>
            <person name="Ovreas L."/>
            <person name="Rohde M."/>
            <person name="Galperin M.Y."/>
            <person name="Jogler C."/>
        </authorList>
    </citation>
    <scope>NUCLEOTIDE SEQUENCE [LARGE SCALE GENOMIC DNA]</scope>
    <source>
        <strain evidence="2 3">FF011L</strain>
    </source>
</reference>
<accession>A0A517M9X8</accession>
<dbReference type="Gene3D" id="3.40.50.10190">
    <property type="entry name" value="BRCT domain"/>
    <property type="match status" value="1"/>
</dbReference>
<keyword evidence="3" id="KW-1185">Reference proteome</keyword>
<dbReference type="KEGG" id="rml:FF011L_04250"/>
<evidence type="ECO:0008006" key="4">
    <source>
        <dbReference type="Google" id="ProtNLM"/>
    </source>
</evidence>
<gene>
    <name evidence="2" type="ORF">FF011L_04250</name>
</gene>
<dbReference type="RefSeq" id="WP_218932954.1">
    <property type="nucleotide sequence ID" value="NZ_CP036262.1"/>
</dbReference>
<proteinExistence type="predicted"/>
<protein>
    <recommendedName>
        <fullName evidence="4">BRCT domain-containing protein</fullName>
    </recommendedName>
</protein>
<evidence type="ECO:0000313" key="3">
    <source>
        <dbReference type="Proteomes" id="UP000320672"/>
    </source>
</evidence>
<dbReference type="SUPFAM" id="SSF52113">
    <property type="entry name" value="BRCT domain"/>
    <property type="match status" value="1"/>
</dbReference>
<evidence type="ECO:0000256" key="1">
    <source>
        <dbReference type="SAM" id="MobiDB-lite"/>
    </source>
</evidence>
<dbReference type="InterPro" id="IPR036420">
    <property type="entry name" value="BRCT_dom_sf"/>
</dbReference>
<dbReference type="EMBL" id="CP036262">
    <property type="protein sequence ID" value="QDS91692.1"/>
    <property type="molecule type" value="Genomic_DNA"/>
</dbReference>
<sequence length="105" mass="11497">MHELSATQYRPILPGQKARGGLLQSKSKNSSRQAIEEQLAGLGGVFSPRVTQKLNYLVVGAEGNPCWAFACYGRKVEAAVELRKKGIPLLIVHENDYWDAVADVS</sequence>
<dbReference type="Proteomes" id="UP000320672">
    <property type="component" value="Chromosome"/>
</dbReference>
<feature type="region of interest" description="Disordered" evidence="1">
    <location>
        <begin position="1"/>
        <end position="29"/>
    </location>
</feature>
<organism evidence="2 3">
    <name type="scientific">Roseimaritima multifibrata</name>
    <dbReference type="NCBI Taxonomy" id="1930274"/>
    <lineage>
        <taxon>Bacteria</taxon>
        <taxon>Pseudomonadati</taxon>
        <taxon>Planctomycetota</taxon>
        <taxon>Planctomycetia</taxon>
        <taxon>Pirellulales</taxon>
        <taxon>Pirellulaceae</taxon>
        <taxon>Roseimaritima</taxon>
    </lineage>
</organism>
<dbReference type="AlphaFoldDB" id="A0A517M9X8"/>
<name>A0A517M9X8_9BACT</name>
<evidence type="ECO:0000313" key="2">
    <source>
        <dbReference type="EMBL" id="QDS91692.1"/>
    </source>
</evidence>